<accession>A0A2P2QXQ5</accession>
<protein>
    <submittedName>
        <fullName evidence="1">Uncharacterized protein</fullName>
    </submittedName>
</protein>
<dbReference type="EMBL" id="GGEC01091315">
    <property type="protein sequence ID" value="MBX71799.1"/>
    <property type="molecule type" value="Transcribed_RNA"/>
</dbReference>
<dbReference type="AlphaFoldDB" id="A0A2P2QXQ5"/>
<name>A0A2P2QXQ5_RHIMU</name>
<organism evidence="1">
    <name type="scientific">Rhizophora mucronata</name>
    <name type="common">Asiatic mangrove</name>
    <dbReference type="NCBI Taxonomy" id="61149"/>
    <lineage>
        <taxon>Eukaryota</taxon>
        <taxon>Viridiplantae</taxon>
        <taxon>Streptophyta</taxon>
        <taxon>Embryophyta</taxon>
        <taxon>Tracheophyta</taxon>
        <taxon>Spermatophyta</taxon>
        <taxon>Magnoliopsida</taxon>
        <taxon>eudicotyledons</taxon>
        <taxon>Gunneridae</taxon>
        <taxon>Pentapetalae</taxon>
        <taxon>rosids</taxon>
        <taxon>fabids</taxon>
        <taxon>Malpighiales</taxon>
        <taxon>Rhizophoraceae</taxon>
        <taxon>Rhizophora</taxon>
    </lineage>
</organism>
<reference evidence="1" key="1">
    <citation type="submission" date="2018-02" db="EMBL/GenBank/DDBJ databases">
        <title>Rhizophora mucronata_Transcriptome.</title>
        <authorList>
            <person name="Meera S.P."/>
            <person name="Sreeshan A."/>
            <person name="Augustine A."/>
        </authorList>
    </citation>
    <scope>NUCLEOTIDE SEQUENCE</scope>
    <source>
        <tissue evidence="1">Leaf</tissue>
    </source>
</reference>
<sequence length="22" mass="2747">MYKQGWLLDLSITFRHAHVKFR</sequence>
<proteinExistence type="predicted"/>
<evidence type="ECO:0000313" key="1">
    <source>
        <dbReference type="EMBL" id="MBX71799.1"/>
    </source>
</evidence>